<dbReference type="AlphaFoldDB" id="A0A975BXP9"/>
<protein>
    <submittedName>
        <fullName evidence="1">Acylneuraminate cytidylyltransferase family protein</fullName>
    </submittedName>
</protein>
<dbReference type="KEGG" id="dmm:dnm_097120"/>
<evidence type="ECO:0000313" key="2">
    <source>
        <dbReference type="Proteomes" id="UP000663722"/>
    </source>
</evidence>
<name>A0A975BXP9_9BACT</name>
<keyword evidence="1" id="KW-0548">Nucleotidyltransferase</keyword>
<dbReference type="InterPro" id="IPR050793">
    <property type="entry name" value="CMP-NeuNAc_synthase"/>
</dbReference>
<gene>
    <name evidence="1" type="ORF">dnm_097120</name>
</gene>
<keyword evidence="1" id="KW-0808">Transferase</keyword>
<sequence length="246" mass="27743">MLAIIPARGGSKGIPGKNIKQLCGKPLIVYTIEAAVAAKFVDRIILSTDDPEIAKIASKYDIEIPFMRPAHLAQDDSLAIDNYIYTLDQLNTKNSNHYDEFIVLQPTSPFRTASDIDNAILLFHGKKADSVISVHEASHPPVWAKKIDPAGALKDYFNIINIDNKNRQELEKAYIPNGSIFILKLSFLKNFYSYYSDNTYAFIMSSERSIDIDTPLDFEFAEFLLSRSMQKKVNRKFEINTGKLIG</sequence>
<proteinExistence type="predicted"/>
<dbReference type="RefSeq" id="WP_207680480.1">
    <property type="nucleotide sequence ID" value="NZ_CP061800.1"/>
</dbReference>
<dbReference type="CDD" id="cd02513">
    <property type="entry name" value="CMP-NeuAc_Synthase"/>
    <property type="match status" value="1"/>
</dbReference>
<dbReference type="Pfam" id="PF02348">
    <property type="entry name" value="CTP_transf_3"/>
    <property type="match status" value="1"/>
</dbReference>
<reference evidence="1" key="1">
    <citation type="journal article" date="2021" name="Microb. Physiol.">
        <title>Proteogenomic Insights into the Physiology of Marine, Sulfate-Reducing, Filamentous Desulfonema limicola and Desulfonema magnum.</title>
        <authorList>
            <person name="Schnaars V."/>
            <person name="Wohlbrand L."/>
            <person name="Scheve S."/>
            <person name="Hinrichs C."/>
            <person name="Reinhardt R."/>
            <person name="Rabus R."/>
        </authorList>
    </citation>
    <scope>NUCLEOTIDE SEQUENCE</scope>
    <source>
        <strain evidence="1">4be13</strain>
    </source>
</reference>
<dbReference type="PANTHER" id="PTHR21485">
    <property type="entry name" value="HAD SUPERFAMILY MEMBERS CMAS AND KDSC"/>
    <property type="match status" value="1"/>
</dbReference>
<dbReference type="GO" id="GO:0008781">
    <property type="term" value="F:N-acylneuraminate cytidylyltransferase activity"/>
    <property type="evidence" value="ECO:0007669"/>
    <property type="project" value="TreeGrafter"/>
</dbReference>
<dbReference type="InterPro" id="IPR003329">
    <property type="entry name" value="Cytidylyl_trans"/>
</dbReference>
<organism evidence="1 2">
    <name type="scientific">Desulfonema magnum</name>
    <dbReference type="NCBI Taxonomy" id="45655"/>
    <lineage>
        <taxon>Bacteria</taxon>
        <taxon>Pseudomonadati</taxon>
        <taxon>Thermodesulfobacteriota</taxon>
        <taxon>Desulfobacteria</taxon>
        <taxon>Desulfobacterales</taxon>
        <taxon>Desulfococcaceae</taxon>
        <taxon>Desulfonema</taxon>
    </lineage>
</organism>
<dbReference type="SUPFAM" id="SSF53448">
    <property type="entry name" value="Nucleotide-diphospho-sugar transferases"/>
    <property type="match status" value="1"/>
</dbReference>
<dbReference type="PANTHER" id="PTHR21485:SF6">
    <property type="entry name" value="N-ACYLNEURAMINATE CYTIDYLYLTRANSFERASE-RELATED"/>
    <property type="match status" value="1"/>
</dbReference>
<dbReference type="InterPro" id="IPR029044">
    <property type="entry name" value="Nucleotide-diphossugar_trans"/>
</dbReference>
<dbReference type="Gene3D" id="3.90.550.10">
    <property type="entry name" value="Spore Coat Polysaccharide Biosynthesis Protein SpsA, Chain A"/>
    <property type="match status" value="1"/>
</dbReference>
<dbReference type="EMBL" id="CP061800">
    <property type="protein sequence ID" value="QTA93608.1"/>
    <property type="molecule type" value="Genomic_DNA"/>
</dbReference>
<accession>A0A975BXP9</accession>
<evidence type="ECO:0000313" key="1">
    <source>
        <dbReference type="EMBL" id="QTA93608.1"/>
    </source>
</evidence>
<dbReference type="Proteomes" id="UP000663722">
    <property type="component" value="Chromosome"/>
</dbReference>
<keyword evidence="2" id="KW-1185">Reference proteome</keyword>